<protein>
    <submittedName>
        <fullName evidence="4">ADP-ribosyltransferase in polyvalent protein</fullName>
    </submittedName>
</protein>
<reference evidence="4" key="1">
    <citation type="submission" date="2024-06" db="EMBL/GenBank/DDBJ databases">
        <title>Intestivirid acquisition increases across infancy in a wild primate population.</title>
        <authorList>
            <person name="Schneider-Creas I.A."/>
            <person name="Moya I.L."/>
            <person name="Chiou K.L."/>
            <person name="Baniel A."/>
            <person name="Azanaw Haile A."/>
            <person name="Kebede F."/>
            <person name="Abebe B."/>
            <person name="Snyder-Mackler N."/>
            <person name="Varsani A."/>
        </authorList>
    </citation>
    <scope>NUCLEOTIDE SEQUENCE</scope>
    <source>
        <strain evidence="4">Int_RNL_2018_1252_VOL</strain>
    </source>
</reference>
<feature type="region of interest" description="Disordered" evidence="2">
    <location>
        <begin position="2047"/>
        <end position="2067"/>
    </location>
</feature>
<feature type="region of interest" description="Disordered" evidence="2">
    <location>
        <begin position="1024"/>
        <end position="1087"/>
    </location>
</feature>
<dbReference type="InterPro" id="IPR049522">
    <property type="entry name" value="ART-PolyVal_dom"/>
</dbReference>
<feature type="compositionally biased region" description="Polar residues" evidence="2">
    <location>
        <begin position="1039"/>
        <end position="1087"/>
    </location>
</feature>
<name>A0AAU8MK96_9CAUD</name>
<feature type="region of interest" description="Disordered" evidence="2">
    <location>
        <begin position="1187"/>
        <end position="1256"/>
    </location>
</feature>
<accession>A0AAU8MK96</accession>
<feature type="domain" description="ART-PolyVal-like" evidence="3">
    <location>
        <begin position="2575"/>
        <end position="2709"/>
    </location>
</feature>
<proteinExistence type="predicted"/>
<evidence type="ECO:0000313" key="4">
    <source>
        <dbReference type="EMBL" id="XCO00047.1"/>
    </source>
</evidence>
<dbReference type="Pfam" id="PF18760">
    <property type="entry name" value="ART-PolyVal"/>
    <property type="match status" value="1"/>
</dbReference>
<keyword evidence="1" id="KW-0175">Coiled coil</keyword>
<organism evidence="4">
    <name type="scientific">Geladintestivirus 5</name>
    <dbReference type="NCBI Taxonomy" id="3233137"/>
    <lineage>
        <taxon>Viruses</taxon>
        <taxon>Duplodnaviria</taxon>
        <taxon>Heunggongvirae</taxon>
        <taxon>Uroviricota</taxon>
        <taxon>Caudoviricetes</taxon>
        <taxon>Crassvirales</taxon>
    </lineage>
</organism>
<feature type="coiled-coil region" evidence="1">
    <location>
        <begin position="714"/>
        <end position="804"/>
    </location>
</feature>
<feature type="compositionally biased region" description="Polar residues" evidence="2">
    <location>
        <begin position="2047"/>
        <end position="2056"/>
    </location>
</feature>
<evidence type="ECO:0000256" key="1">
    <source>
        <dbReference type="SAM" id="Coils"/>
    </source>
</evidence>
<feature type="compositionally biased region" description="Low complexity" evidence="2">
    <location>
        <begin position="2057"/>
        <end position="2067"/>
    </location>
</feature>
<sequence>MDVLNFINNGGQKTIPNPNYNPKSKKNIQPPTITVDDLDPERNSVVDMAVYDFNKQYSIGAKEADIYRKEGFNWNPWENLDKQLAEQQGALSKFGNALAQTVVSEIALGTLIGITDLFDMIGQSVGLSDPNYQNNVSKYLTEKQEEFKEATKIWVDPDKNIANGGLTDAGWWASNIPSIASSLTLLIPSTGVVKGLSYIGKAWNISRFTRNAIRAISGAERRLKYARELRAAGATAEEIRAASKLTKMQRFLNSSSTISATNLFLENGTTAALSRAMENYQEARQTYNDMYANASETFKNMNDEEYAKIVERSKDIISANGVDSNDRDAVAKAIAKESADKTFQIDWLNVGWDVLQMYGLRNAWKGLKNAPDNPVSVRRANINAAKYFGKSAEEIAKLKTQRTLSEKFGEKLSDFMYGSKLTIGAELSEGAEEALNYIAQQEGMSFGKVLLGQEQKSNFDTRLSKYIQSPEMYDAAFWGVVGGVVFQGLGSQFRRLSNKLIKDKRANDESKQSLPWYQLDELPEIKRRKAEIEARSIDFETYATHLKKIEKDNVDIYHPNIDGTERKFETESEKQAAKEKLKNEYITKMTLRAMNSGNLDMLKEFIANDDVRKGMVARGIFGTTSETKSEQDIEKESKTYIENALRQINQVEEQYDEEMAALNSAAASINSGKLSDKDELNNTKKRLKTTTFDTIPVEYLQIMAVENVKARTEIANLRTEEVATEQRIADLLNTPGIQENLDKNVDYRNSLKLAIITRELGQLRAERSRLMQDESKNLSNTLAIENIDKNIAALEDLLNDVELVYATGIALQFVSDGDGKYHQEATAESVAYQDAMITRSVGKELGEILNIPGLEHLSKRSRTTLGDEKIAQEKIADQNVQFAISTLKNVSPELFSAYQEIAAIQTRLNFANNDIVRTVDQVKHQAAILNNTMNEARKTAIMGANKILLDMYRKYGNKVLDAIYDKYHVKGSDARFDKTTAEMTSEEKQSLSDAIDVLDLTNDSNKALFDVILERFAIEDAIRASREEETSNEESQSSVINNGTISDTKNAMVDNSSSGTTEAVNGQGNEQIGNVSTPINPQETENRTPTYYTKFYGDKRGNFTSGRHANTDEDSSSIAVYDNEDGTFTLDVRGNKQNLNDTRFFANVNEVDLTRPFEVESKPIAVRNKKGKFVISEPGRLVNTDTAEYQQRQEKQTQQEGSQEVQNEETSGTQAAPTTTESAPATETTTSTPGEESSTNKTQSTTSSTGEQKSNSILNIDAANNYLNEHLSTSELEQVIKGEKFFSYQNASNEDKVKIQELAKKVYKAKTGNEYVASKPKSFEEVINQAPASDEINNESLGKFIAAAKANHDVDLDAMASQLISEYVAKGSDRAIVESAVNKAKNIIQRKLDRLKANNNETTMRSSIDEVLIAQSTITEVISDTEAVKAYKEAVKQMIAQYAKEVGLEELDGKLYINLEDLLRYTNTSTNDSTTSAALFESMKRWLSSFEAKEKYIVTDEAETNKKNFIENTQKTAQERYLERLSDTSVQRVDIQTYVSSLTDPNDVNTFYEALDDLQPGMSLATKVVGSIVHILDGQNRVVGTMPIPRVNATTGAYEMYNDGWKTDVDVHNGSTVSALKDLFTHWLTSKDTDVKQFNSIIFKLAYTNPDVITKKELYAQLENNPLWQAAKARKFMADNANTEKLANGLVKLWKFAKPSSNAATVIQNIQIKESINAWFDKLKHSYDAVSALANGGSLNVSVATISDGELVRAGETKTEAETNALPVDEAIAGGVNPTVHKIAVSDSIIDGQLNVAGAPNLKFPSVGKGNTFVILPNRSGRPGYVHAYPAEVTADYIGQDAKDILKAIHGEITKIINNYNNDKTADNYNKVKTFFKQLLYNKDGNRSLFDGVVYSETSNGFSISIPDTNMYIKFHETGRYGGPAVYAFVGEDNKNIPYDQPRLHQAIKSIINNMKFKLSYAYIASDNVSDQPMNGFANRVNGKFEINIGEKSWSYDSFNEFILNNNLVRLNTKPASDGRSNYERRGQRSQAANQVFEIKITKATTTPVEGNEQQQTTSAPAIPSTPTLSISDKAMNILNGTTSTTNKGLALAELFFDKNTLKVLENLDILPKNITFDSEYNNKPGYEIYNAEVNPRTGEVTVGQKWVDMFNNHLTRAEAIRKLIHEQLHYKLHNKRGYIRSAKEIYNEFKAALDAEGVPANGHMRTYLFEHYPEDEALEEFLVESLTSQELANKLNSIDAQGYDKKRSRNLFQKVLELMSKVFGWGVREGSLYEKELHTLRQNFKDNTEDRAAMEDKNLDSNAQTVLNGKVTADTYKNQNETNTTTQAPITPPTVVPPTTPSQPSQFGTKNSSRLRGKFKRSSITEDSQNSEIASIKEQAIANGTFMKAPNGKPTNLNERQWLQVRTKAFKDWFGDWESVNNLLSNISNVDTNLVDVEEYDKAWKSDPNKSNKTLRIYLKDHSKGYFELVKDKEFGIYSVHFKTAKEGASFNNNAAFSTKEDRKILFKELVKLIPNGAQVSTWGSISNEGIKGLNNVGRDMTKVGERIISSKSTGKNIKIPIYQKGEGVSKVIDENGEPKVFYHYTDNENLNEFDPNFNNYFTTQKNGTHNAFFFTEKQSDGLLGRTKELAVFLNIRDLEVKHGTKDELRAAGEGFVSTVNRVADQKKGDYNGVMFTGFDDNRKINQTVIVATRPNQIKSATDNIGTFSTTDDNIRHSSITEQSAKVASVSTFTDRLPISQQAKFATMVSQGDIKTSCV</sequence>
<evidence type="ECO:0000259" key="3">
    <source>
        <dbReference type="Pfam" id="PF18760"/>
    </source>
</evidence>
<evidence type="ECO:0000256" key="2">
    <source>
        <dbReference type="SAM" id="MobiDB-lite"/>
    </source>
</evidence>
<feature type="region of interest" description="Disordered" evidence="2">
    <location>
        <begin position="2320"/>
        <end position="2372"/>
    </location>
</feature>
<dbReference type="EMBL" id="PP965495">
    <property type="protein sequence ID" value="XCO00047.1"/>
    <property type="molecule type" value="Genomic_DNA"/>
</dbReference>
<feature type="coiled-coil region" evidence="1">
    <location>
        <begin position="634"/>
        <end position="668"/>
    </location>
</feature>
<feature type="compositionally biased region" description="Low complexity" evidence="2">
    <location>
        <begin position="1215"/>
        <end position="1249"/>
    </location>
</feature>
<feature type="compositionally biased region" description="Pro residues" evidence="2">
    <location>
        <begin position="2331"/>
        <end position="2342"/>
    </location>
</feature>